<dbReference type="Gene3D" id="3.90.550.10">
    <property type="entry name" value="Spore Coat Polysaccharide Biosynthesis Protein SpsA, Chain A"/>
    <property type="match status" value="1"/>
</dbReference>
<dbReference type="Proteomes" id="UP000663720">
    <property type="component" value="Chromosome"/>
</dbReference>
<evidence type="ECO:0000313" key="4">
    <source>
        <dbReference type="Proteomes" id="UP000663720"/>
    </source>
</evidence>
<protein>
    <submittedName>
        <fullName evidence="3">Lipopolysaccharide core biosynthesis glycosyltransferase, WaaE-like</fullName>
    </submittedName>
</protein>
<keyword evidence="4" id="KW-1185">Reference proteome</keyword>
<dbReference type="PANTHER" id="PTHR43630:SF2">
    <property type="entry name" value="GLYCOSYLTRANSFERASE"/>
    <property type="match status" value="1"/>
</dbReference>
<reference evidence="3" key="1">
    <citation type="journal article" date="2021" name="Microb. Physiol.">
        <title>Proteogenomic Insights into the Physiology of Marine, Sulfate-Reducing, Filamentous Desulfonema limicola and Desulfonema magnum.</title>
        <authorList>
            <person name="Schnaars V."/>
            <person name="Wohlbrand L."/>
            <person name="Scheve S."/>
            <person name="Hinrichs C."/>
            <person name="Reinhardt R."/>
            <person name="Rabus R."/>
        </authorList>
    </citation>
    <scope>NUCLEOTIDE SEQUENCE</scope>
    <source>
        <strain evidence="3">5ac10</strain>
    </source>
</reference>
<evidence type="ECO:0000256" key="1">
    <source>
        <dbReference type="ARBA" id="ARBA00038494"/>
    </source>
</evidence>
<proteinExistence type="inferred from homology"/>
<dbReference type="InterPro" id="IPR029044">
    <property type="entry name" value="Nucleotide-diphossugar_trans"/>
</dbReference>
<dbReference type="InterPro" id="IPR001173">
    <property type="entry name" value="Glyco_trans_2-like"/>
</dbReference>
<gene>
    <name evidence="3" type="ORF">dnl_24780</name>
</gene>
<dbReference type="SUPFAM" id="SSF53448">
    <property type="entry name" value="Nucleotide-diphospho-sugar transferases"/>
    <property type="match status" value="1"/>
</dbReference>
<accession>A0A975B7B3</accession>
<dbReference type="AlphaFoldDB" id="A0A975B7B3"/>
<dbReference type="KEGG" id="dli:dnl_24780"/>
<organism evidence="3 4">
    <name type="scientific">Desulfonema limicola</name>
    <dbReference type="NCBI Taxonomy" id="45656"/>
    <lineage>
        <taxon>Bacteria</taxon>
        <taxon>Pseudomonadati</taxon>
        <taxon>Thermodesulfobacteriota</taxon>
        <taxon>Desulfobacteria</taxon>
        <taxon>Desulfobacterales</taxon>
        <taxon>Desulfococcaceae</taxon>
        <taxon>Desulfonema</taxon>
    </lineage>
</organism>
<dbReference type="PANTHER" id="PTHR43630">
    <property type="entry name" value="POLY-BETA-1,6-N-ACETYL-D-GLUCOSAMINE SYNTHASE"/>
    <property type="match status" value="1"/>
</dbReference>
<comment type="similarity">
    <text evidence="1">Belongs to the glycosyltransferase 2 family. WaaE/KdtX subfamily.</text>
</comment>
<name>A0A975B7B3_9BACT</name>
<feature type="domain" description="Glycosyltransferase 2-like" evidence="2">
    <location>
        <begin position="4"/>
        <end position="132"/>
    </location>
</feature>
<dbReference type="CDD" id="cd02511">
    <property type="entry name" value="Beta4Glucosyltransferase"/>
    <property type="match status" value="1"/>
</dbReference>
<dbReference type="Pfam" id="PF00535">
    <property type="entry name" value="Glycos_transf_2"/>
    <property type="match status" value="1"/>
</dbReference>
<evidence type="ECO:0000313" key="3">
    <source>
        <dbReference type="EMBL" id="QTA80185.1"/>
    </source>
</evidence>
<evidence type="ECO:0000259" key="2">
    <source>
        <dbReference type="Pfam" id="PF00535"/>
    </source>
</evidence>
<dbReference type="EMBL" id="CP061799">
    <property type="protein sequence ID" value="QTA80185.1"/>
    <property type="molecule type" value="Genomic_DNA"/>
</dbReference>
<dbReference type="RefSeq" id="WP_207691856.1">
    <property type="nucleotide sequence ID" value="NZ_CP061799.1"/>
</dbReference>
<sequence length="247" mass="29060">MPLSIAIITYNEADRISHCLESVLFADEIVVVDSFSTDNTIEIAQNFGCKVLTQKWPGFSRQKQFAVDNCKNDWVLILDADEQIPEQTAEEIKKITAEPEKEIYAYNFLRKNFLHGRWIKHCGWWPNRVTRLVNKKHGNFDDRPVHEKWICSGPVKKLDLFIEHYSFRNYEDMINKMQTYSSLAAKEMKQQDKKIRWWSPISHGMWMFFKTYILETGFMEGFDGLVISLLNAQGSFMKYAKAYEKMS</sequence>